<evidence type="ECO:0000313" key="6">
    <source>
        <dbReference type="EMBL" id="MDT2637969.1"/>
    </source>
</evidence>
<organism evidence="6 7">
    <name type="scientific">Enterococcus dongliensis</name>
    <dbReference type="NCBI Taxonomy" id="2559925"/>
    <lineage>
        <taxon>Bacteria</taxon>
        <taxon>Bacillati</taxon>
        <taxon>Bacillota</taxon>
        <taxon>Bacilli</taxon>
        <taxon>Lactobacillales</taxon>
        <taxon>Enterococcaceae</taxon>
        <taxon>Enterococcus</taxon>
    </lineage>
</organism>
<evidence type="ECO:0000256" key="3">
    <source>
        <dbReference type="ARBA" id="ARBA00038412"/>
    </source>
</evidence>
<evidence type="ECO:0000256" key="4">
    <source>
        <dbReference type="ARBA" id="ARBA00040194"/>
    </source>
</evidence>
<dbReference type="GO" id="GO:0016787">
    <property type="term" value="F:hydrolase activity"/>
    <property type="evidence" value="ECO:0007669"/>
    <property type="project" value="UniProtKB-KW"/>
</dbReference>
<dbReference type="InterPro" id="IPR002711">
    <property type="entry name" value="HNH"/>
</dbReference>
<dbReference type="SMART" id="SM00507">
    <property type="entry name" value="HNHc"/>
    <property type="match status" value="1"/>
</dbReference>
<evidence type="ECO:0000313" key="7">
    <source>
        <dbReference type="Proteomes" id="UP001245561"/>
    </source>
</evidence>
<dbReference type="GO" id="GO:0005829">
    <property type="term" value="C:cytosol"/>
    <property type="evidence" value="ECO:0007669"/>
    <property type="project" value="TreeGrafter"/>
</dbReference>
<feature type="domain" description="HNH nuclease" evidence="5">
    <location>
        <begin position="57"/>
        <end position="112"/>
    </location>
</feature>
<evidence type="ECO:0000259" key="5">
    <source>
        <dbReference type="SMART" id="SM00507"/>
    </source>
</evidence>
<evidence type="ECO:0000256" key="2">
    <source>
        <dbReference type="ARBA" id="ARBA00022801"/>
    </source>
</evidence>
<reference evidence="6" key="1">
    <citation type="submission" date="2023-03" db="EMBL/GenBank/DDBJ databases">
        <authorList>
            <person name="Shen W."/>
            <person name="Cai J."/>
        </authorList>
    </citation>
    <scope>NUCLEOTIDE SEQUENCE</scope>
    <source>
        <strain evidence="6">P55-2</strain>
    </source>
</reference>
<dbReference type="GO" id="GO:0004519">
    <property type="term" value="F:endonuclease activity"/>
    <property type="evidence" value="ECO:0007669"/>
    <property type="project" value="UniProtKB-KW"/>
</dbReference>
<evidence type="ECO:0000256" key="1">
    <source>
        <dbReference type="ARBA" id="ARBA00022722"/>
    </source>
</evidence>
<keyword evidence="1" id="KW-0540">Nuclease</keyword>
<dbReference type="AlphaFoldDB" id="A0AAW8TI38"/>
<protein>
    <recommendedName>
        <fullName evidence="4">Putative HNH nuclease YajD</fullName>
    </recommendedName>
</protein>
<dbReference type="CDD" id="cd00085">
    <property type="entry name" value="HNHc"/>
    <property type="match status" value="1"/>
</dbReference>
<gene>
    <name evidence="6" type="ORF">P7D36_10735</name>
</gene>
<comment type="similarity">
    <text evidence="3">Belongs to the HNH nuclease family.</text>
</comment>
<sequence length="121" mass="14385">MPKTKCAVSICREYVDLPERYCEKHKGNADKTYNREVRYNKDNVKYARFYASSAWRKARRSKLAQQPLCEECLREGKITAATIVHHMIELKDDWNKRLDADNLESICQECHNKKHKRRITP</sequence>
<dbReference type="Proteomes" id="UP001245561">
    <property type="component" value="Unassembled WGS sequence"/>
</dbReference>
<dbReference type="RefSeq" id="WP_311928607.1">
    <property type="nucleotide sequence ID" value="NZ_JARPYT010000016.1"/>
</dbReference>
<keyword evidence="2" id="KW-0378">Hydrolase</keyword>
<dbReference type="Gene3D" id="1.10.30.50">
    <property type="match status" value="1"/>
</dbReference>
<dbReference type="EMBL" id="JARPYT010000016">
    <property type="protein sequence ID" value="MDT2637969.1"/>
    <property type="molecule type" value="Genomic_DNA"/>
</dbReference>
<dbReference type="PANTHER" id="PTHR41286:SF1">
    <property type="entry name" value="HNH NUCLEASE YAJD-RELATED"/>
    <property type="match status" value="1"/>
</dbReference>
<comment type="caution">
    <text evidence="6">The sequence shown here is derived from an EMBL/GenBank/DDBJ whole genome shotgun (WGS) entry which is preliminary data.</text>
</comment>
<dbReference type="GO" id="GO:0008270">
    <property type="term" value="F:zinc ion binding"/>
    <property type="evidence" value="ECO:0007669"/>
    <property type="project" value="InterPro"/>
</dbReference>
<dbReference type="GO" id="GO:0003676">
    <property type="term" value="F:nucleic acid binding"/>
    <property type="evidence" value="ECO:0007669"/>
    <property type="project" value="InterPro"/>
</dbReference>
<dbReference type="InterPro" id="IPR003615">
    <property type="entry name" value="HNH_nuc"/>
</dbReference>
<name>A0AAW8TI38_9ENTE</name>
<accession>A0AAW8TI38</accession>
<dbReference type="Pfam" id="PF01844">
    <property type="entry name" value="HNH"/>
    <property type="match status" value="1"/>
</dbReference>
<proteinExistence type="inferred from homology"/>
<keyword evidence="6" id="KW-0255">Endonuclease</keyword>
<dbReference type="PANTHER" id="PTHR41286">
    <property type="entry name" value="HNH NUCLEASE YAJD-RELATED"/>
    <property type="match status" value="1"/>
</dbReference>